<dbReference type="Pfam" id="PF00497">
    <property type="entry name" value="SBP_bac_3"/>
    <property type="match status" value="1"/>
</dbReference>
<organism evidence="5 6">
    <name type="scientific">Mycolicibacterium iranicum</name>
    <name type="common">Mycobacterium iranicum</name>
    <dbReference type="NCBI Taxonomy" id="912594"/>
    <lineage>
        <taxon>Bacteria</taxon>
        <taxon>Bacillati</taxon>
        <taxon>Actinomycetota</taxon>
        <taxon>Actinomycetes</taxon>
        <taxon>Mycobacteriales</taxon>
        <taxon>Mycobacteriaceae</taxon>
        <taxon>Mycolicibacterium</taxon>
    </lineage>
</organism>
<dbReference type="RefSeq" id="WP_064279570.1">
    <property type="nucleotide sequence ID" value="NZ_LWCS01000001.1"/>
</dbReference>
<accession>A0A178M2X2</accession>
<dbReference type="Gene3D" id="3.40.190.10">
    <property type="entry name" value="Periplasmic binding protein-like II"/>
    <property type="match status" value="2"/>
</dbReference>
<dbReference type="SUPFAM" id="SSF53850">
    <property type="entry name" value="Periplasmic binding protein-like II"/>
    <property type="match status" value="1"/>
</dbReference>
<reference evidence="5 6" key="1">
    <citation type="submission" date="2016-04" db="EMBL/GenBank/DDBJ databases">
        <title>Draft Genome Sequences of Staphylococcus capitis Strain H36, S. capitis Strain H65, S. cohnii Strain H62, S. hominis Strain H69, Mycobacterium iranicum Strain H39, Plantibacter sp. Strain H53, Pseudomonas oryzihabitans Strain H72, and Microbacterium sp. Strain H83, isolated from residential settings.</title>
        <authorList>
            <person name="Lymperopoulou D."/>
            <person name="Adams R.I."/>
            <person name="Lindow S."/>
            <person name="Coil D.A."/>
            <person name="Jospin G."/>
            <person name="Eisen J.A."/>
        </authorList>
    </citation>
    <scope>NUCLEOTIDE SEQUENCE [LARGE SCALE GENOMIC DNA]</scope>
    <source>
        <strain evidence="5 6">H39</strain>
    </source>
</reference>
<feature type="chain" id="PRO_5038640806" evidence="2">
    <location>
        <begin position="20"/>
        <end position="289"/>
    </location>
</feature>
<feature type="signal peptide" evidence="2">
    <location>
        <begin position="1"/>
        <end position="19"/>
    </location>
</feature>
<dbReference type="Proteomes" id="UP000078396">
    <property type="component" value="Unassembled WGS sequence"/>
</dbReference>
<proteinExistence type="predicted"/>
<dbReference type="PANTHER" id="PTHR35936:SF19">
    <property type="entry name" value="AMINO-ACID-BINDING PROTEIN YXEM-RELATED"/>
    <property type="match status" value="1"/>
</dbReference>
<dbReference type="EMBL" id="LWCS01000001">
    <property type="protein sequence ID" value="OAN42225.1"/>
    <property type="molecule type" value="Genomic_DNA"/>
</dbReference>
<dbReference type="SMART" id="SM00079">
    <property type="entry name" value="PBPe"/>
    <property type="match status" value="1"/>
</dbReference>
<evidence type="ECO:0000259" key="4">
    <source>
        <dbReference type="SMART" id="SM00079"/>
    </source>
</evidence>
<feature type="domain" description="Ionotropic glutamate receptor C-terminal" evidence="4">
    <location>
        <begin position="53"/>
        <end position="281"/>
    </location>
</feature>
<evidence type="ECO:0000313" key="5">
    <source>
        <dbReference type="EMBL" id="OAN42225.1"/>
    </source>
</evidence>
<dbReference type="GO" id="GO:0016020">
    <property type="term" value="C:membrane"/>
    <property type="evidence" value="ECO:0007669"/>
    <property type="project" value="InterPro"/>
</dbReference>
<dbReference type="SMART" id="SM00062">
    <property type="entry name" value="PBPb"/>
    <property type="match status" value="1"/>
</dbReference>
<keyword evidence="1 2" id="KW-0732">Signal</keyword>
<evidence type="ECO:0000259" key="3">
    <source>
        <dbReference type="SMART" id="SM00062"/>
    </source>
</evidence>
<evidence type="ECO:0000256" key="1">
    <source>
        <dbReference type="ARBA" id="ARBA00022729"/>
    </source>
</evidence>
<dbReference type="STRING" id="912594.AWC12_14600"/>
<dbReference type="AlphaFoldDB" id="A0A178M2X2"/>
<comment type="caution">
    <text evidence="5">The sequence shown here is derived from an EMBL/GenBank/DDBJ whole genome shotgun (WGS) entry which is preliminary data.</text>
</comment>
<sequence length="289" mass="30411">MSPSSSAGWRTLVALAALAVCGCTPTATVSAPVLDGTKCRKDQLDTLYPGILTFGADQPVYPPWYIGDDPSNGEGFEAALAYAVAAELSYAADDVRWVRVPFNAALAPGPKIFDANLSQFSITEQRRAAVDFSTPYFDVTQAVVTVRTSPAAAARTLDDLRRLRLGAQVGSTSHRAAAALDAQIPVEVYNTNVDAKMALVDGRIDAMVADLPTAVAVANELNGGVMIGQLPDDGGPDQSGVGQFGIVLDHGSSLTRCVSWAVDSMRDDGTLSRLQQRWLADAGRAPVLS</sequence>
<name>A0A178M2X2_MYCIR</name>
<evidence type="ECO:0000313" key="6">
    <source>
        <dbReference type="Proteomes" id="UP000078396"/>
    </source>
</evidence>
<evidence type="ECO:0000256" key="2">
    <source>
        <dbReference type="SAM" id="SignalP"/>
    </source>
</evidence>
<protein>
    <submittedName>
        <fullName evidence="5">ABC transporter substrate-binding protein</fullName>
    </submittedName>
</protein>
<dbReference type="InterPro" id="IPR001638">
    <property type="entry name" value="Solute-binding_3/MltF_N"/>
</dbReference>
<dbReference type="PANTHER" id="PTHR35936">
    <property type="entry name" value="MEMBRANE-BOUND LYTIC MUREIN TRANSGLYCOSYLASE F"/>
    <property type="match status" value="1"/>
</dbReference>
<dbReference type="InterPro" id="IPR001320">
    <property type="entry name" value="Iontro_rcpt_C"/>
</dbReference>
<gene>
    <name evidence="5" type="ORF">A4X20_00455</name>
</gene>
<dbReference type="CDD" id="cd13530">
    <property type="entry name" value="PBP2_peptides_like"/>
    <property type="match status" value="1"/>
</dbReference>
<dbReference type="OrthoDB" id="8454826at2"/>
<dbReference type="GO" id="GO:0015276">
    <property type="term" value="F:ligand-gated monoatomic ion channel activity"/>
    <property type="evidence" value="ECO:0007669"/>
    <property type="project" value="InterPro"/>
</dbReference>
<feature type="domain" description="Solute-binding protein family 3/N-terminal" evidence="3">
    <location>
        <begin position="51"/>
        <end position="282"/>
    </location>
</feature>